<accession>A0ABX0V4F2</accession>
<sequence length="217" mass="23206">MRHNRETSAALLQGSNVGRRALLSGFVLLGVTGLSARASGQDAQRDLILHDPEAPVGGNPDGNVTIVTFFDYNCPFCKRSVGPMNTVVRADGKVRVVYKDWPILAVSSVYGAKLALAAKRQGKYLEAHHALMNLKGRPSEDDMHDAVAKAGVNMKRMGADAQADSGAITALLQRNNTQAEELGLRGTPAFLIDPFLIPAALDEAGFRQVISDARARG</sequence>
<evidence type="ECO:0000256" key="6">
    <source>
        <dbReference type="ARBA" id="ARBA00023284"/>
    </source>
</evidence>
<dbReference type="PROSITE" id="PS51352">
    <property type="entry name" value="THIOREDOXIN_2"/>
    <property type="match status" value="1"/>
</dbReference>
<organism evidence="8 9">
    <name type="scientific">Pseudochelatococcus lubricantis</name>
    <dbReference type="NCBI Taxonomy" id="1538102"/>
    <lineage>
        <taxon>Bacteria</taxon>
        <taxon>Pseudomonadati</taxon>
        <taxon>Pseudomonadota</taxon>
        <taxon>Alphaproteobacteria</taxon>
        <taxon>Hyphomicrobiales</taxon>
        <taxon>Chelatococcaceae</taxon>
        <taxon>Pseudochelatococcus</taxon>
    </lineage>
</organism>
<name>A0ABX0V4F2_9HYPH</name>
<comment type="caution">
    <text evidence="8">The sequence shown here is derived from an EMBL/GenBank/DDBJ whole genome shotgun (WGS) entry which is preliminary data.</text>
</comment>
<dbReference type="InterPro" id="IPR013766">
    <property type="entry name" value="Thioredoxin_domain"/>
</dbReference>
<reference evidence="8 9" key="1">
    <citation type="submission" date="2020-03" db="EMBL/GenBank/DDBJ databases">
        <title>Genomic Encyclopedia of Type Strains, Phase IV (KMG-IV): sequencing the most valuable type-strain genomes for metagenomic binning, comparative biology and taxonomic classification.</title>
        <authorList>
            <person name="Goeker M."/>
        </authorList>
    </citation>
    <scope>NUCLEOTIDE SEQUENCE [LARGE SCALE GENOMIC DNA]</scope>
    <source>
        <strain evidence="8 9">DSM 103870</strain>
    </source>
</reference>
<dbReference type="PANTHER" id="PTHR13887">
    <property type="entry name" value="GLUTATHIONE S-TRANSFERASE KAPPA"/>
    <property type="match status" value="1"/>
</dbReference>
<dbReference type="RefSeq" id="WP_166955562.1">
    <property type="nucleotide sequence ID" value="NZ_JAASQI010000010.1"/>
</dbReference>
<dbReference type="Gene3D" id="3.40.30.10">
    <property type="entry name" value="Glutaredoxin"/>
    <property type="match status" value="1"/>
</dbReference>
<feature type="domain" description="Thioredoxin" evidence="7">
    <location>
        <begin position="27"/>
        <end position="215"/>
    </location>
</feature>
<evidence type="ECO:0000256" key="5">
    <source>
        <dbReference type="ARBA" id="ARBA00023157"/>
    </source>
</evidence>
<keyword evidence="3" id="KW-0732">Signal</keyword>
<evidence type="ECO:0000256" key="2">
    <source>
        <dbReference type="ARBA" id="ARBA00005791"/>
    </source>
</evidence>
<keyword evidence="4" id="KW-0560">Oxidoreductase</keyword>
<keyword evidence="8" id="KW-0413">Isomerase</keyword>
<keyword evidence="9" id="KW-1185">Reference proteome</keyword>
<dbReference type="GO" id="GO:0016853">
    <property type="term" value="F:isomerase activity"/>
    <property type="evidence" value="ECO:0007669"/>
    <property type="project" value="UniProtKB-KW"/>
</dbReference>
<comment type="function">
    <text evidence="1">May be required for disulfide bond formation in some proteins.</text>
</comment>
<evidence type="ECO:0000313" key="9">
    <source>
        <dbReference type="Proteomes" id="UP001429580"/>
    </source>
</evidence>
<dbReference type="SUPFAM" id="SSF52833">
    <property type="entry name" value="Thioredoxin-like"/>
    <property type="match status" value="1"/>
</dbReference>
<keyword evidence="6" id="KW-0676">Redox-active center</keyword>
<evidence type="ECO:0000256" key="3">
    <source>
        <dbReference type="ARBA" id="ARBA00022729"/>
    </source>
</evidence>
<evidence type="ECO:0000256" key="1">
    <source>
        <dbReference type="ARBA" id="ARBA00003565"/>
    </source>
</evidence>
<dbReference type="PANTHER" id="PTHR13887:SF14">
    <property type="entry name" value="DISULFIDE BOND FORMATION PROTEIN D"/>
    <property type="match status" value="1"/>
</dbReference>
<dbReference type="InterPro" id="IPR036249">
    <property type="entry name" value="Thioredoxin-like_sf"/>
</dbReference>
<proteinExistence type="inferred from homology"/>
<evidence type="ECO:0000313" key="8">
    <source>
        <dbReference type="EMBL" id="NIJ59817.1"/>
    </source>
</evidence>
<dbReference type="InterPro" id="IPR012336">
    <property type="entry name" value="Thioredoxin-like_fold"/>
</dbReference>
<evidence type="ECO:0000256" key="4">
    <source>
        <dbReference type="ARBA" id="ARBA00023002"/>
    </source>
</evidence>
<dbReference type="Pfam" id="PF13462">
    <property type="entry name" value="Thioredoxin_4"/>
    <property type="match status" value="1"/>
</dbReference>
<comment type="similarity">
    <text evidence="2">Belongs to the thioredoxin family. DsbA subfamily.</text>
</comment>
<keyword evidence="5" id="KW-1015">Disulfide bond</keyword>
<evidence type="ECO:0000259" key="7">
    <source>
        <dbReference type="PROSITE" id="PS51352"/>
    </source>
</evidence>
<gene>
    <name evidence="8" type="ORF">FHS82_003678</name>
</gene>
<dbReference type="EMBL" id="JAASQI010000010">
    <property type="protein sequence ID" value="NIJ59817.1"/>
    <property type="molecule type" value="Genomic_DNA"/>
</dbReference>
<dbReference type="CDD" id="cd03023">
    <property type="entry name" value="DsbA_Com1_like"/>
    <property type="match status" value="1"/>
</dbReference>
<protein>
    <submittedName>
        <fullName evidence="8">Protein-disulfide isomerase</fullName>
    </submittedName>
</protein>
<dbReference type="Proteomes" id="UP001429580">
    <property type="component" value="Unassembled WGS sequence"/>
</dbReference>